<dbReference type="GO" id="GO:1990281">
    <property type="term" value="C:efflux pump complex"/>
    <property type="evidence" value="ECO:0007669"/>
    <property type="project" value="TreeGrafter"/>
</dbReference>
<accession>A0A290XBN9</accession>
<reference evidence="11" key="1">
    <citation type="submission" date="2017-09" db="EMBL/GenBank/DDBJ databases">
        <title>Luteimonas liuhanmingii sp.nov., isolated from the intestinal contents of Tibetan Plateau Pika in Yushu, Qinghai Province, China.</title>
        <authorList>
            <person name="Gui Z."/>
        </authorList>
    </citation>
    <scope>NUCLEOTIDE SEQUENCE [LARGE SCALE GENOMIC DNA]</scope>
    <source>
        <strain evidence="11">100111</strain>
    </source>
</reference>
<dbReference type="SUPFAM" id="SSF56954">
    <property type="entry name" value="Outer membrane efflux proteins (OEP)"/>
    <property type="match status" value="1"/>
</dbReference>
<proteinExistence type="inferred from homology"/>
<evidence type="ECO:0000313" key="10">
    <source>
        <dbReference type="EMBL" id="ATD66481.1"/>
    </source>
</evidence>
<keyword evidence="3" id="KW-0813">Transport</keyword>
<keyword evidence="6" id="KW-0472">Membrane</keyword>
<evidence type="ECO:0000256" key="5">
    <source>
        <dbReference type="ARBA" id="ARBA00022692"/>
    </source>
</evidence>
<protein>
    <submittedName>
        <fullName evidence="10">Transporter</fullName>
    </submittedName>
</protein>
<evidence type="ECO:0000313" key="11">
    <source>
        <dbReference type="Proteomes" id="UP000218968"/>
    </source>
</evidence>
<dbReference type="GO" id="GO:0009279">
    <property type="term" value="C:cell outer membrane"/>
    <property type="evidence" value="ECO:0007669"/>
    <property type="project" value="UniProtKB-SubCell"/>
</dbReference>
<evidence type="ECO:0000256" key="8">
    <source>
        <dbReference type="SAM" id="Coils"/>
    </source>
</evidence>
<keyword evidence="5" id="KW-0812">Transmembrane</keyword>
<dbReference type="Proteomes" id="UP000218968">
    <property type="component" value="Chromosome"/>
</dbReference>
<keyword evidence="11" id="KW-1185">Reference proteome</keyword>
<comment type="subcellular location">
    <subcellularLocation>
        <location evidence="1">Cell outer membrane</location>
    </subcellularLocation>
</comment>
<comment type="similarity">
    <text evidence="2">Belongs to the outer membrane factor (OMF) (TC 1.B.17) family.</text>
</comment>
<evidence type="ECO:0000256" key="2">
    <source>
        <dbReference type="ARBA" id="ARBA00007613"/>
    </source>
</evidence>
<dbReference type="InterPro" id="IPR003423">
    <property type="entry name" value="OMP_efflux"/>
</dbReference>
<evidence type="ECO:0000256" key="3">
    <source>
        <dbReference type="ARBA" id="ARBA00022448"/>
    </source>
</evidence>
<dbReference type="KEGG" id="lum:CNR27_02620"/>
<feature type="coiled-coil region" evidence="8">
    <location>
        <begin position="238"/>
        <end position="265"/>
    </location>
</feature>
<feature type="chain" id="PRO_5012877627" evidence="9">
    <location>
        <begin position="17"/>
        <end position="485"/>
    </location>
</feature>
<dbReference type="GO" id="GO:0015562">
    <property type="term" value="F:efflux transmembrane transporter activity"/>
    <property type="evidence" value="ECO:0007669"/>
    <property type="project" value="InterPro"/>
</dbReference>
<dbReference type="RefSeq" id="WP_096296810.1">
    <property type="nucleotide sequence ID" value="NZ_CP023406.1"/>
</dbReference>
<keyword evidence="4" id="KW-1134">Transmembrane beta strand</keyword>
<dbReference type="GO" id="GO:0015288">
    <property type="term" value="F:porin activity"/>
    <property type="evidence" value="ECO:0007669"/>
    <property type="project" value="TreeGrafter"/>
</dbReference>
<evidence type="ECO:0000256" key="7">
    <source>
        <dbReference type="ARBA" id="ARBA00023237"/>
    </source>
</evidence>
<dbReference type="PANTHER" id="PTHR30026:SF5">
    <property type="entry name" value="ABC-TYPE EFFLUX SYSTEM SECRETIN COMPONENT"/>
    <property type="match status" value="1"/>
</dbReference>
<dbReference type="AlphaFoldDB" id="A0A290XBN9"/>
<dbReference type="InterPro" id="IPR051906">
    <property type="entry name" value="TolC-like"/>
</dbReference>
<organism evidence="10 11">
    <name type="scientific">Luteimonas chenhongjianii</name>
    <dbReference type="NCBI Taxonomy" id="2006110"/>
    <lineage>
        <taxon>Bacteria</taxon>
        <taxon>Pseudomonadati</taxon>
        <taxon>Pseudomonadota</taxon>
        <taxon>Gammaproteobacteria</taxon>
        <taxon>Lysobacterales</taxon>
        <taxon>Lysobacteraceae</taxon>
        <taxon>Luteimonas</taxon>
    </lineage>
</organism>
<dbReference type="EMBL" id="CP023406">
    <property type="protein sequence ID" value="ATD66481.1"/>
    <property type="molecule type" value="Genomic_DNA"/>
</dbReference>
<keyword evidence="8" id="KW-0175">Coiled coil</keyword>
<evidence type="ECO:0000256" key="1">
    <source>
        <dbReference type="ARBA" id="ARBA00004442"/>
    </source>
</evidence>
<dbReference type="Gene3D" id="1.20.1600.10">
    <property type="entry name" value="Outer membrane efflux proteins (OEP)"/>
    <property type="match status" value="1"/>
</dbReference>
<dbReference type="OrthoDB" id="187483at2"/>
<keyword evidence="7" id="KW-0998">Cell outer membrane</keyword>
<gene>
    <name evidence="10" type="ORF">CNR27_02620</name>
</gene>
<evidence type="ECO:0000256" key="6">
    <source>
        <dbReference type="ARBA" id="ARBA00023136"/>
    </source>
</evidence>
<dbReference type="PANTHER" id="PTHR30026">
    <property type="entry name" value="OUTER MEMBRANE PROTEIN TOLC"/>
    <property type="match status" value="1"/>
</dbReference>
<evidence type="ECO:0000256" key="9">
    <source>
        <dbReference type="SAM" id="SignalP"/>
    </source>
</evidence>
<evidence type="ECO:0000256" key="4">
    <source>
        <dbReference type="ARBA" id="ARBA00022452"/>
    </source>
</evidence>
<dbReference type="Pfam" id="PF02321">
    <property type="entry name" value="OEP"/>
    <property type="match status" value="1"/>
</dbReference>
<name>A0A290XBN9_9GAMM</name>
<sequence length="485" mass="52278">MALLLAATAAVLPAGASPPIPMTFDAAQARRQATSPVLGASSADLAAAEAQADAAARLYRPTVALDAQWLHYQKTFDLSLLGALDQVESVASQLVPGIIGDLPGVPGEILQLINARLRQTLPEFFAALPDTVRIRGSQTTLRPVVSAVMPIYTGGAITASREAADANVGLVRALREQTQDLEDVQLVQQYFGVVLAQQAVQIAGETRDGFELHLHNAQLMEREGVLSTAQRLQVQVARDTAQRQYDRAQLEYDTASRALARSLDEAAGVTPESPLFVDRTPLPPLEGFITQAEGGHPLVAQAEARRRLAGAGVELARSRYRPQVFAFGTYNLDRDSALPIEPDWAVGLALRYELLSTLDRRSTLSAANARASAADHDRMAARDTVADLVTRTYNLVELARRDFVTLDSSLAAAQENLRVQDLGFREGEAPASALVDARNLLGSARLQRAAAAYEYVLSLASLLAASDRYDTFARYQRSSEPVTTP</sequence>
<feature type="signal peptide" evidence="9">
    <location>
        <begin position="1"/>
        <end position="16"/>
    </location>
</feature>
<keyword evidence="9" id="KW-0732">Signal</keyword>